<dbReference type="SUPFAM" id="SSF57850">
    <property type="entry name" value="RING/U-box"/>
    <property type="match status" value="1"/>
</dbReference>
<evidence type="ECO:0000313" key="2">
    <source>
        <dbReference type="EMBL" id="KAK6118230.1"/>
    </source>
</evidence>
<feature type="compositionally biased region" description="Basic and acidic residues" evidence="1">
    <location>
        <begin position="182"/>
        <end position="209"/>
    </location>
</feature>
<dbReference type="InterPro" id="IPR035979">
    <property type="entry name" value="RBD_domain_sf"/>
</dbReference>
<evidence type="ECO:0008006" key="4">
    <source>
        <dbReference type="Google" id="ProtNLM"/>
    </source>
</evidence>
<protein>
    <recommendedName>
        <fullName evidence="4">RRM domain-containing protein</fullName>
    </recommendedName>
</protein>
<organism evidence="2 3">
    <name type="scientific">Rehmannia glutinosa</name>
    <name type="common">Chinese foxglove</name>
    <dbReference type="NCBI Taxonomy" id="99300"/>
    <lineage>
        <taxon>Eukaryota</taxon>
        <taxon>Viridiplantae</taxon>
        <taxon>Streptophyta</taxon>
        <taxon>Embryophyta</taxon>
        <taxon>Tracheophyta</taxon>
        <taxon>Spermatophyta</taxon>
        <taxon>Magnoliopsida</taxon>
        <taxon>eudicotyledons</taxon>
        <taxon>Gunneridae</taxon>
        <taxon>Pentapetalae</taxon>
        <taxon>asterids</taxon>
        <taxon>lamiids</taxon>
        <taxon>Lamiales</taxon>
        <taxon>Orobanchaceae</taxon>
        <taxon>Rehmannieae</taxon>
        <taxon>Rehmannia</taxon>
    </lineage>
</organism>
<evidence type="ECO:0000313" key="3">
    <source>
        <dbReference type="Proteomes" id="UP001318860"/>
    </source>
</evidence>
<accession>A0ABR0U7V1</accession>
<dbReference type="EMBL" id="JABTTQ020003344">
    <property type="protein sequence ID" value="KAK6118230.1"/>
    <property type="molecule type" value="Genomic_DNA"/>
</dbReference>
<evidence type="ECO:0000256" key="1">
    <source>
        <dbReference type="SAM" id="MobiDB-lite"/>
    </source>
</evidence>
<sequence>MNQDNQPVDEPYVPEYVAFVPQNSVSTTSSRISPCSQEVESSSTDPANRKLYVHGLHWDAADPLYVFQEFLQYGHIEELTFVRLYMSQRIEASVLYNDVQSAERAMAAPPRISSRPAMWWHLATDPACHRICYKSFMEERGWMQTAVLRRHEAEWNEQRRRQLGERDELRRRHAAEWDEQIRRHQAERVKQSRQHEAELARQREADRTQQQHQQQEVIILHYDDDLDMGELIQQDEIIMSSLSEEVISRNLKTRNPDSEIIRDDGDPKICTVCQDNLRDDDRTKMIAVLDCGHEYHSCFASKVVATQKYLPPP</sequence>
<dbReference type="Gene3D" id="3.30.70.330">
    <property type="match status" value="1"/>
</dbReference>
<proteinExistence type="predicted"/>
<dbReference type="Proteomes" id="UP001318860">
    <property type="component" value="Unassembled WGS sequence"/>
</dbReference>
<name>A0ABR0U7V1_REHGL</name>
<reference evidence="2 3" key="1">
    <citation type="journal article" date="2021" name="Comput. Struct. Biotechnol. J.">
        <title>De novo genome assembly of the potent medicinal plant Rehmannia glutinosa using nanopore technology.</title>
        <authorList>
            <person name="Ma L."/>
            <person name="Dong C."/>
            <person name="Song C."/>
            <person name="Wang X."/>
            <person name="Zheng X."/>
            <person name="Niu Y."/>
            <person name="Chen S."/>
            <person name="Feng W."/>
        </authorList>
    </citation>
    <scope>NUCLEOTIDE SEQUENCE [LARGE SCALE GENOMIC DNA]</scope>
    <source>
        <strain evidence="2">DH-2019</strain>
    </source>
</reference>
<dbReference type="SUPFAM" id="SSF54928">
    <property type="entry name" value="RNA-binding domain, RBD"/>
    <property type="match status" value="1"/>
</dbReference>
<comment type="caution">
    <text evidence="2">The sequence shown here is derived from an EMBL/GenBank/DDBJ whole genome shotgun (WGS) entry which is preliminary data.</text>
</comment>
<dbReference type="CDD" id="cd00590">
    <property type="entry name" value="RRM_SF"/>
    <property type="match status" value="1"/>
</dbReference>
<keyword evidence="3" id="KW-1185">Reference proteome</keyword>
<dbReference type="InterPro" id="IPR012677">
    <property type="entry name" value="Nucleotide-bd_a/b_plait_sf"/>
</dbReference>
<feature type="region of interest" description="Disordered" evidence="1">
    <location>
        <begin position="182"/>
        <end position="211"/>
    </location>
</feature>
<gene>
    <name evidence="2" type="ORF">DH2020_048016</name>
</gene>